<evidence type="ECO:0000256" key="1">
    <source>
        <dbReference type="ARBA" id="ARBA00022614"/>
    </source>
</evidence>
<keyword evidence="4" id="KW-0418">Kinase</keyword>
<gene>
    <name evidence="4" type="ORF">SEMRO_265_G102970.1</name>
</gene>
<keyword evidence="4" id="KW-0808">Transferase</keyword>
<reference evidence="4" key="1">
    <citation type="submission" date="2020-06" db="EMBL/GenBank/DDBJ databases">
        <authorList>
            <consortium name="Plant Systems Biology data submission"/>
        </authorList>
    </citation>
    <scope>NUCLEOTIDE SEQUENCE</scope>
    <source>
        <strain evidence="4">D6</strain>
    </source>
</reference>
<dbReference type="InterPro" id="IPR001611">
    <property type="entry name" value="Leu-rich_rpt"/>
</dbReference>
<dbReference type="EMBL" id="CAICTM010000264">
    <property type="protein sequence ID" value="CAB9506403.1"/>
    <property type="molecule type" value="Genomic_DNA"/>
</dbReference>
<dbReference type="Proteomes" id="UP001153069">
    <property type="component" value="Unassembled WGS sequence"/>
</dbReference>
<dbReference type="GO" id="GO:0016301">
    <property type="term" value="F:kinase activity"/>
    <property type="evidence" value="ECO:0007669"/>
    <property type="project" value="UniProtKB-KW"/>
</dbReference>
<dbReference type="FunFam" id="3.80.10.10:FF:000041">
    <property type="entry name" value="LRR receptor-like serine/threonine-protein kinase ERECTA"/>
    <property type="match status" value="2"/>
</dbReference>
<name>A0A9N8DNU3_9STRA</name>
<sequence length="442" mass="48939">MGSMKLSRSILRTFVILQFWGASGQQTAFSLIENGVVTNSTANITAGNATTTDNSDEIDVPIDLVLDLPEYALEDLISPRFLAYQWLLDHPRLSSLTEDRKAQMYALVTWYYSMQGDKWDETAQASFLNYDISECNWSTEVLCRNVTDGNITYLYLSDLETRGLEGIMPAEVAMIPELRSISITNCGLDAQLEEDMLPLSFYRTGLRRRLRNINYSGNRLEGTIPTRIGRLNNLNSLNFDGNSLDGPLPSELGLMDDLVSLRIESNRLTSTIPTEIANLMELEVLALEGNRLTGSIPFDIGALANLEELQLQNNRFNSTIPLVFGVLIQLKKLRLEDNQFSGTLPAQFSGLTNLEELNLENNPGIVGTIPPQWGNLQSLTELRLGGTQLVGVIPRSMCQILSINILEVNCSNVECPAVCTCQCQQAVVPNTNTTTSSVSRTP</sequence>
<evidence type="ECO:0000313" key="5">
    <source>
        <dbReference type="Proteomes" id="UP001153069"/>
    </source>
</evidence>
<keyword evidence="5" id="KW-1185">Reference proteome</keyword>
<accession>A0A9N8DNU3</accession>
<dbReference type="InterPro" id="IPR032675">
    <property type="entry name" value="LRR_dom_sf"/>
</dbReference>
<keyword evidence="4" id="KW-0675">Receptor</keyword>
<evidence type="ECO:0000256" key="2">
    <source>
        <dbReference type="ARBA" id="ARBA00022737"/>
    </source>
</evidence>
<dbReference type="AlphaFoldDB" id="A0A9N8DNU3"/>
<keyword evidence="2" id="KW-0677">Repeat</keyword>
<protein>
    <submittedName>
        <fullName evidence="4">LRR receptor-like serine threonine-protein kinase</fullName>
    </submittedName>
</protein>
<feature type="signal peptide" evidence="3">
    <location>
        <begin position="1"/>
        <end position="24"/>
    </location>
</feature>
<feature type="chain" id="PRO_5040493668" evidence="3">
    <location>
        <begin position="25"/>
        <end position="442"/>
    </location>
</feature>
<proteinExistence type="predicted"/>
<dbReference type="Pfam" id="PF13855">
    <property type="entry name" value="LRR_8"/>
    <property type="match status" value="1"/>
</dbReference>
<dbReference type="PANTHER" id="PTHR48057">
    <property type="entry name" value="LEUCINE-RICH REPEAT SERINE/THREONINE-PROTEIN KINASE 1"/>
    <property type="match status" value="1"/>
</dbReference>
<dbReference type="Pfam" id="PF00560">
    <property type="entry name" value="LRR_1"/>
    <property type="match status" value="3"/>
</dbReference>
<organism evidence="4 5">
    <name type="scientific">Seminavis robusta</name>
    <dbReference type="NCBI Taxonomy" id="568900"/>
    <lineage>
        <taxon>Eukaryota</taxon>
        <taxon>Sar</taxon>
        <taxon>Stramenopiles</taxon>
        <taxon>Ochrophyta</taxon>
        <taxon>Bacillariophyta</taxon>
        <taxon>Bacillariophyceae</taxon>
        <taxon>Bacillariophycidae</taxon>
        <taxon>Naviculales</taxon>
        <taxon>Naviculaceae</taxon>
        <taxon>Seminavis</taxon>
    </lineage>
</organism>
<evidence type="ECO:0000256" key="3">
    <source>
        <dbReference type="SAM" id="SignalP"/>
    </source>
</evidence>
<evidence type="ECO:0000313" key="4">
    <source>
        <dbReference type="EMBL" id="CAB9506403.1"/>
    </source>
</evidence>
<comment type="caution">
    <text evidence="4">The sequence shown here is derived from an EMBL/GenBank/DDBJ whole genome shotgun (WGS) entry which is preliminary data.</text>
</comment>
<dbReference type="Gene3D" id="3.80.10.10">
    <property type="entry name" value="Ribonuclease Inhibitor"/>
    <property type="match status" value="2"/>
</dbReference>
<dbReference type="OrthoDB" id="676979at2759"/>
<keyword evidence="1" id="KW-0433">Leucine-rich repeat</keyword>
<dbReference type="InterPro" id="IPR052595">
    <property type="entry name" value="LRRC69/RLP"/>
</dbReference>
<dbReference type="SUPFAM" id="SSF52058">
    <property type="entry name" value="L domain-like"/>
    <property type="match status" value="1"/>
</dbReference>
<keyword evidence="3" id="KW-0732">Signal</keyword>